<proteinExistence type="predicted"/>
<gene>
    <name evidence="1" type="ORF">VRS74_10585</name>
</gene>
<organism evidence="1 2">
    <name type="scientific">Altererythrobacter litoralis</name>
    <dbReference type="NCBI Taxonomy" id="3113904"/>
    <lineage>
        <taxon>Bacteria</taxon>
        <taxon>Pseudomonadati</taxon>
        <taxon>Pseudomonadota</taxon>
        <taxon>Alphaproteobacteria</taxon>
        <taxon>Sphingomonadales</taxon>
        <taxon>Erythrobacteraceae</taxon>
        <taxon>Altererythrobacter</taxon>
    </lineage>
</organism>
<evidence type="ECO:0000313" key="2">
    <source>
        <dbReference type="Proteomes" id="UP001343492"/>
    </source>
</evidence>
<name>A0ABU7GGB7_9SPHN</name>
<comment type="caution">
    <text evidence="1">The sequence shown here is derived from an EMBL/GenBank/DDBJ whole genome shotgun (WGS) entry which is preliminary data.</text>
</comment>
<dbReference type="EMBL" id="JAZDQV010000010">
    <property type="protein sequence ID" value="MEE1878128.1"/>
    <property type="molecule type" value="Genomic_DNA"/>
</dbReference>
<dbReference type="RefSeq" id="WP_354145233.1">
    <property type="nucleotide sequence ID" value="NZ_JAZDQV010000010.1"/>
</dbReference>
<accession>A0ABU7GGB7</accession>
<reference evidence="1 2" key="1">
    <citation type="submission" date="2024-01" db="EMBL/GenBank/DDBJ databases">
        <title>The genome sequence of Erythrobacteraceae sp. strain 1XM1-14.</title>
        <authorList>
            <person name="Liu Y."/>
        </authorList>
    </citation>
    <scope>NUCLEOTIDE SEQUENCE [LARGE SCALE GENOMIC DNA]</scope>
    <source>
        <strain evidence="1 2">1XM1-14</strain>
    </source>
</reference>
<evidence type="ECO:0000313" key="1">
    <source>
        <dbReference type="EMBL" id="MEE1878128.1"/>
    </source>
</evidence>
<keyword evidence="2" id="KW-1185">Reference proteome</keyword>
<protein>
    <submittedName>
        <fullName evidence="1">Uncharacterized protein</fullName>
    </submittedName>
</protein>
<sequence>MSVNAEIREPSTEEVVAAVLRIFTRDQIRDLSPIPFRSFVAMVARRLAKAGPPPTDDELEGLRELAFEHLWHPAFESHTPKNRSDGGK</sequence>
<dbReference type="Proteomes" id="UP001343492">
    <property type="component" value="Unassembled WGS sequence"/>
</dbReference>